<keyword evidence="4" id="KW-1185">Reference proteome</keyword>
<reference evidence="3 4" key="3">
    <citation type="journal article" date="2017" name="G3 (Bethesda)">
        <title>Comparative analysis highlights variable genome content of wheat rusts and divergence of the mating loci.</title>
        <authorList>
            <person name="Cuomo C.A."/>
            <person name="Bakkeren G."/>
            <person name="Khalil H.B."/>
            <person name="Panwar V."/>
            <person name="Joly D."/>
            <person name="Linning R."/>
            <person name="Sakthikumar S."/>
            <person name="Song X."/>
            <person name="Adiconis X."/>
            <person name="Fan L."/>
            <person name="Goldberg J.M."/>
            <person name="Levin J.Z."/>
            <person name="Young S."/>
            <person name="Zeng Q."/>
            <person name="Anikster Y."/>
            <person name="Bruce M."/>
            <person name="Wang M."/>
            <person name="Yin C."/>
            <person name="McCallum B."/>
            <person name="Szabo L.J."/>
            <person name="Hulbert S."/>
            <person name="Chen X."/>
            <person name="Fellers J.P."/>
        </authorList>
    </citation>
    <scope>NUCLEOTIDE SEQUENCE</scope>
    <source>
        <strain evidence="4">Isolate 1-1 / race 1 (BBBD)</strain>
        <strain evidence="3">isolate 1-1 / race 1 (BBBD)</strain>
    </source>
</reference>
<feature type="region of interest" description="Disordered" evidence="1">
    <location>
        <begin position="333"/>
        <end position="384"/>
    </location>
</feature>
<feature type="region of interest" description="Disordered" evidence="1">
    <location>
        <begin position="125"/>
        <end position="177"/>
    </location>
</feature>
<evidence type="ECO:0000313" key="4">
    <source>
        <dbReference type="Proteomes" id="UP000005240"/>
    </source>
</evidence>
<organism evidence="2">
    <name type="scientific">Puccinia triticina (isolate 1-1 / race 1 (BBBD))</name>
    <name type="common">Brown leaf rust fungus</name>
    <dbReference type="NCBI Taxonomy" id="630390"/>
    <lineage>
        <taxon>Eukaryota</taxon>
        <taxon>Fungi</taxon>
        <taxon>Dikarya</taxon>
        <taxon>Basidiomycota</taxon>
        <taxon>Pucciniomycotina</taxon>
        <taxon>Pucciniomycetes</taxon>
        <taxon>Pucciniales</taxon>
        <taxon>Pucciniaceae</taxon>
        <taxon>Puccinia</taxon>
    </lineage>
</organism>
<feature type="compositionally biased region" description="Polar residues" evidence="1">
    <location>
        <begin position="144"/>
        <end position="156"/>
    </location>
</feature>
<evidence type="ECO:0000313" key="2">
    <source>
        <dbReference type="EMBL" id="OAV88747.1"/>
    </source>
</evidence>
<feature type="compositionally biased region" description="Polar residues" evidence="1">
    <location>
        <begin position="168"/>
        <end position="177"/>
    </location>
</feature>
<proteinExistence type="predicted"/>
<dbReference type="EMBL" id="ADAS02000156">
    <property type="protein sequence ID" value="OAV88747.1"/>
    <property type="molecule type" value="Genomic_DNA"/>
</dbReference>
<dbReference type="OrthoDB" id="2505893at2759"/>
<accession>A0A180G7R9</accession>
<feature type="compositionally biased region" description="Polar residues" evidence="1">
    <location>
        <begin position="333"/>
        <end position="352"/>
    </location>
</feature>
<name>A0A180G7R9_PUCT1</name>
<evidence type="ECO:0000256" key="1">
    <source>
        <dbReference type="SAM" id="MobiDB-lite"/>
    </source>
</evidence>
<feature type="compositionally biased region" description="Polar residues" evidence="1">
    <location>
        <begin position="360"/>
        <end position="370"/>
    </location>
</feature>
<feature type="compositionally biased region" description="Polar residues" evidence="1">
    <location>
        <begin position="874"/>
        <end position="888"/>
    </location>
</feature>
<evidence type="ECO:0000313" key="3">
    <source>
        <dbReference type="EnsemblFungi" id="PTTG_08367-t43_1-p1"/>
    </source>
</evidence>
<feature type="region of interest" description="Disordered" evidence="1">
    <location>
        <begin position="847"/>
        <end position="942"/>
    </location>
</feature>
<dbReference type="VEuPathDB" id="FungiDB:PTTG_08367"/>
<dbReference type="Proteomes" id="UP000005240">
    <property type="component" value="Unassembled WGS sequence"/>
</dbReference>
<dbReference type="EnsemblFungi" id="PTTG_08367-t43_1">
    <property type="protein sequence ID" value="PTTG_08367-t43_1-p1"/>
    <property type="gene ID" value="PTTG_08367"/>
</dbReference>
<gene>
    <name evidence="2" type="ORF">PTTG_08367</name>
</gene>
<dbReference type="AlphaFoldDB" id="A0A180G7R9"/>
<feature type="compositionally biased region" description="Polar residues" evidence="1">
    <location>
        <begin position="203"/>
        <end position="217"/>
    </location>
</feature>
<sequence length="1122" mass="122026">MDHPPPAAPQRTSDLLTIPDQIPADWPAAFQSARIKYIIPADQAAVLPGSADPLPPDHPDLLAWLDKLIKTPTRPSVYLGESLTVHILLSLTEPAKVESKEHHHIQSHLLANLSIHVQGSLLPASPTALPSARSERYDSADPSPIQNRGKQSNSLDHPQPSIRVPHSPASSQFEAHQLSNSSQLFTASFSHPKRESHNESDPQDSNHSQTLKPSNSGSHVTIQVAKLANQWLVVWKVDCEIGNKQNSTQPGSLALSTVITYHATQSPILDPPGASILSIPLLSDSPPNFNPQPPSSRVAHSGFENAIEIDLFDGMGRDVAVSLTRPLIAPGSSASVYQNESSHKTVQSNRQGPPTRFSHSHVNSKISNPSRSEDYLPSLPEERRQSAPAVSVPIVRRAFSSAHHKEPTPIRLTRQEIEPRVSDLLYLEKHLSSAIPIVDPLILRVDTIAPQHRLKPQELTNEQLNHPEIEFIEMEKPFNPMLMLELCYSRDSLSTAPADDFLIDSLDIKLEQEGLLPEFDNFVGRTIKIVPIHPTQPPADNLPYRISQNEVHSLIYAVQIEPADLPPEQGQHRDSSSLQYGCPPIYISLPPSTLISNVSSAFKHRKSGIPIVQEGHHVSEDENMLSSAALGRADNYIQGNGSTTWATGRPQKSIRVSPLGKAHDSGLGDPSVSEARHLSLLKKPAAGVYSLSIAIRGKMVSHDSKIESTGPIGATWTSLLSSLDLSEPTTLDLRRQATKESLGIASIPWPGDEHAERFASRSPVRDLMLPGRCDDDHYNSSVLPRGGLVAGSKRHTASNLINALQELSTFQKRSSTGGVTLTLERSRMHKKQLSPLAIGHDTTLVHQKAHGDDLSLPDSPPSSVPNTGRRFLPNNRQRTPTLTTNHPSPQVPERAHQPAEGDPGDYPGSSKANRPHVARGARLNTPGLIGSSFGHPVPTGGVGGAFERGRGSGRGEMMIKVNCSSPTGGAGTNRFKVLQEFSVEILVFNRSSSASTEGPFKVKILTNTDYLRNGSPHEPRRTHPSAPLHSLHPVDDDCGHEIAAGVVSLDEAIQIGPLGGGECQAVKIRLIGLKPGIFQLQGIHFASIPKNPHQHQQQQQQQMQMPQISQFVLVEPLVVLIE</sequence>
<reference evidence="2" key="2">
    <citation type="submission" date="2016-05" db="EMBL/GenBank/DDBJ databases">
        <title>Comparative analysis highlights variable genome content of wheat rusts and divergence of the mating loci.</title>
        <authorList>
            <person name="Cuomo C.A."/>
            <person name="Bakkeren G."/>
            <person name="Szabo L."/>
            <person name="Khalil H."/>
            <person name="Joly D."/>
            <person name="Goldberg J."/>
            <person name="Young S."/>
            <person name="Zeng Q."/>
            <person name="Fellers J."/>
        </authorList>
    </citation>
    <scope>NUCLEOTIDE SEQUENCE [LARGE SCALE GENOMIC DNA]</scope>
    <source>
        <strain evidence="2">1-1 BBBD Race 1</strain>
    </source>
</reference>
<reference evidence="2" key="1">
    <citation type="submission" date="2009-11" db="EMBL/GenBank/DDBJ databases">
        <authorList>
            <consortium name="The Broad Institute Genome Sequencing Platform"/>
            <person name="Ward D."/>
            <person name="Feldgarden M."/>
            <person name="Earl A."/>
            <person name="Young S.K."/>
            <person name="Zeng Q."/>
            <person name="Koehrsen M."/>
            <person name="Alvarado L."/>
            <person name="Berlin A."/>
            <person name="Bochicchio J."/>
            <person name="Borenstein D."/>
            <person name="Chapman S.B."/>
            <person name="Chen Z."/>
            <person name="Engels R."/>
            <person name="Freedman E."/>
            <person name="Gellesch M."/>
            <person name="Goldberg J."/>
            <person name="Griggs A."/>
            <person name="Gujja S."/>
            <person name="Heilman E."/>
            <person name="Heiman D."/>
            <person name="Hepburn T."/>
            <person name="Howarth C."/>
            <person name="Jen D."/>
            <person name="Larson L."/>
            <person name="Lewis B."/>
            <person name="Mehta T."/>
            <person name="Park D."/>
            <person name="Pearson M."/>
            <person name="Roberts A."/>
            <person name="Saif S."/>
            <person name="Shea T."/>
            <person name="Shenoy N."/>
            <person name="Sisk P."/>
            <person name="Stolte C."/>
            <person name="Sykes S."/>
            <person name="Thomson T."/>
            <person name="Walk T."/>
            <person name="White J."/>
            <person name="Yandava C."/>
            <person name="Izard J."/>
            <person name="Baranova O.V."/>
            <person name="Blanton J.M."/>
            <person name="Tanner A.C."/>
            <person name="Dewhirst F.E."/>
            <person name="Haas B."/>
            <person name="Nusbaum C."/>
            <person name="Birren B."/>
        </authorList>
    </citation>
    <scope>NUCLEOTIDE SEQUENCE [LARGE SCALE GENOMIC DNA]</scope>
    <source>
        <strain evidence="2">1-1 BBBD Race 1</strain>
    </source>
</reference>
<protein>
    <submittedName>
        <fullName evidence="2 3">Uncharacterized protein</fullName>
    </submittedName>
</protein>
<reference evidence="3" key="4">
    <citation type="submission" date="2025-05" db="UniProtKB">
        <authorList>
            <consortium name="EnsemblFungi"/>
        </authorList>
    </citation>
    <scope>IDENTIFICATION</scope>
    <source>
        <strain evidence="3">isolate 1-1 / race 1 (BBBD)</strain>
    </source>
</reference>
<feature type="region of interest" description="Disordered" evidence="1">
    <location>
        <begin position="189"/>
        <end position="217"/>
    </location>
</feature>